<sequence>MHSFMGISLKKFTWLNLLASLILLILIMFIDSADLSMNSSRAPGPSSSVSIPIFKDLGFHIPRLIPRRLFSDDLIILFIFSSMLMEFAMKDLGHLHFFLGIEGRTDGNGLYLTQSKYIHNILARTTMLESNPIFHARTKHIEIHYHFVREHFMRKQLFVPFISSDDQLADALTKGLSSSRFVDIRPKLHVAKSLLGLWGSNREDFMKS</sequence>
<evidence type="ECO:0000313" key="3">
    <source>
        <dbReference type="Proteomes" id="UP000233551"/>
    </source>
</evidence>
<organism evidence="2 3">
    <name type="scientific">Punica granatum</name>
    <name type="common">Pomegranate</name>
    <dbReference type="NCBI Taxonomy" id="22663"/>
    <lineage>
        <taxon>Eukaryota</taxon>
        <taxon>Viridiplantae</taxon>
        <taxon>Streptophyta</taxon>
        <taxon>Embryophyta</taxon>
        <taxon>Tracheophyta</taxon>
        <taxon>Spermatophyta</taxon>
        <taxon>Magnoliopsida</taxon>
        <taxon>eudicotyledons</taxon>
        <taxon>Gunneridae</taxon>
        <taxon>Pentapetalae</taxon>
        <taxon>rosids</taxon>
        <taxon>malvids</taxon>
        <taxon>Myrtales</taxon>
        <taxon>Lythraceae</taxon>
        <taxon>Punica</taxon>
    </lineage>
</organism>
<dbReference type="CDD" id="cd09272">
    <property type="entry name" value="RNase_HI_RT_Ty1"/>
    <property type="match status" value="1"/>
</dbReference>
<dbReference type="Proteomes" id="UP000233551">
    <property type="component" value="Unassembled WGS sequence"/>
</dbReference>
<evidence type="ECO:0008006" key="4">
    <source>
        <dbReference type="Google" id="ProtNLM"/>
    </source>
</evidence>
<reference evidence="2 3" key="1">
    <citation type="submission" date="2017-11" db="EMBL/GenBank/DDBJ databases">
        <title>De-novo sequencing of pomegranate (Punica granatum L.) genome.</title>
        <authorList>
            <person name="Akparov Z."/>
            <person name="Amiraslanov A."/>
            <person name="Hajiyeva S."/>
            <person name="Abbasov M."/>
            <person name="Kaur K."/>
            <person name="Hamwieh A."/>
            <person name="Solovyev V."/>
            <person name="Salamov A."/>
            <person name="Braich B."/>
            <person name="Kosarev P."/>
            <person name="Mahmoud A."/>
            <person name="Hajiyev E."/>
            <person name="Babayeva S."/>
            <person name="Izzatullayeva V."/>
            <person name="Mammadov A."/>
            <person name="Mammadov A."/>
            <person name="Sharifova S."/>
            <person name="Ojaghi J."/>
            <person name="Eynullazada K."/>
            <person name="Bayramov B."/>
            <person name="Abdulazimova A."/>
            <person name="Shahmuradov I."/>
        </authorList>
    </citation>
    <scope>NUCLEOTIDE SEQUENCE [LARGE SCALE GENOMIC DNA]</scope>
    <source>
        <strain evidence="3">cv. AG2017</strain>
        <tissue evidence="2">Leaf</tissue>
    </source>
</reference>
<proteinExistence type="predicted"/>
<evidence type="ECO:0000313" key="2">
    <source>
        <dbReference type="EMBL" id="PKI63817.1"/>
    </source>
</evidence>
<dbReference type="EMBL" id="PGOL01000868">
    <property type="protein sequence ID" value="PKI63817.1"/>
    <property type="molecule type" value="Genomic_DNA"/>
</dbReference>
<keyword evidence="1" id="KW-1133">Transmembrane helix</keyword>
<keyword evidence="1" id="KW-0812">Transmembrane</keyword>
<comment type="caution">
    <text evidence="2">The sequence shown here is derived from an EMBL/GenBank/DDBJ whole genome shotgun (WGS) entry which is preliminary data.</text>
</comment>
<keyword evidence="1" id="KW-0472">Membrane</keyword>
<name>A0A2I0K5J6_PUNGR</name>
<gene>
    <name evidence="2" type="ORF">CRG98_015801</name>
</gene>
<dbReference type="AlphaFoldDB" id="A0A2I0K5J6"/>
<keyword evidence="3" id="KW-1185">Reference proteome</keyword>
<feature type="transmembrane region" description="Helical" evidence="1">
    <location>
        <begin position="12"/>
        <end position="30"/>
    </location>
</feature>
<evidence type="ECO:0000256" key="1">
    <source>
        <dbReference type="SAM" id="Phobius"/>
    </source>
</evidence>
<accession>A0A2I0K5J6</accession>
<dbReference type="STRING" id="22663.A0A2I0K5J6"/>
<protein>
    <recommendedName>
        <fullName evidence="4">Reverse transcriptase Ty1/copia-type domain-containing protein</fullName>
    </recommendedName>
</protein>